<evidence type="ECO:0000313" key="2">
    <source>
        <dbReference type="Proteomes" id="UP001303614"/>
    </source>
</evidence>
<sequence length="154" mass="16810">MPIGAHVAARVGEQSTLLALAAQLERAQPWAVRSPPLNASAVAAAGALVALRMLRQRIAWKDAASINGAERLAPLPAACWRAAIATVRIQCRLGRTCYAIDVPAERFRCHDEIMPQQDHAATLSRRERRDSLRRDCSHRLSASPAAAMLARCRE</sequence>
<dbReference type="RefSeq" id="WP_323209046.1">
    <property type="nucleotide sequence ID" value="NZ_JAYFSN010000007.1"/>
</dbReference>
<proteinExistence type="predicted"/>
<evidence type="ECO:0000313" key="1">
    <source>
        <dbReference type="EMBL" id="MEA5123843.1"/>
    </source>
</evidence>
<organism evidence="1 2">
    <name type="scientific">Xanthomonas floridensis</name>
    <dbReference type="NCBI Taxonomy" id="1843580"/>
    <lineage>
        <taxon>Bacteria</taxon>
        <taxon>Pseudomonadati</taxon>
        <taxon>Pseudomonadota</taxon>
        <taxon>Gammaproteobacteria</taxon>
        <taxon>Lysobacterales</taxon>
        <taxon>Lysobacteraceae</taxon>
        <taxon>Xanthomonas</taxon>
    </lineage>
</organism>
<comment type="caution">
    <text evidence="1">The sequence shown here is derived from an EMBL/GenBank/DDBJ whole genome shotgun (WGS) entry which is preliminary data.</text>
</comment>
<name>A0ABU5PW60_9XANT</name>
<dbReference type="Gene3D" id="3.90.1300.10">
    <property type="entry name" value="Amidase signature (AS) domain"/>
    <property type="match status" value="1"/>
</dbReference>
<keyword evidence="2" id="KW-1185">Reference proteome</keyword>
<protein>
    <submittedName>
        <fullName evidence="1">Uncharacterized protein</fullName>
    </submittedName>
</protein>
<accession>A0ABU5PW60</accession>
<dbReference type="InterPro" id="IPR036928">
    <property type="entry name" value="AS_sf"/>
</dbReference>
<dbReference type="Proteomes" id="UP001303614">
    <property type="component" value="Unassembled WGS sequence"/>
</dbReference>
<gene>
    <name evidence="1" type="ORF">VB146_08225</name>
</gene>
<reference evidence="1 2" key="1">
    <citation type="submission" date="2023-12" db="EMBL/GenBank/DDBJ databases">
        <title>Genome sequencing of Xanthomonas floridensis.</title>
        <authorList>
            <person name="Greer S."/>
            <person name="Harrison J."/>
            <person name="Grant M."/>
            <person name="Vicente J."/>
            <person name="Studholme D."/>
        </authorList>
    </citation>
    <scope>NUCLEOTIDE SEQUENCE [LARGE SCALE GENOMIC DNA]</scope>
    <source>
        <strain evidence="1 2">WHRI 8848</strain>
    </source>
</reference>
<dbReference type="EMBL" id="JAYFSO010000008">
    <property type="protein sequence ID" value="MEA5123843.1"/>
    <property type="molecule type" value="Genomic_DNA"/>
</dbReference>